<name>A0A413SWH2_9BACT</name>
<evidence type="ECO:0000313" key="3">
    <source>
        <dbReference type="Proteomes" id="UP000283855"/>
    </source>
</evidence>
<evidence type="ECO:0000256" key="1">
    <source>
        <dbReference type="SAM" id="MobiDB-lite"/>
    </source>
</evidence>
<organism evidence="2 3">
    <name type="scientific">Phocaeicola coprophilus</name>
    <dbReference type="NCBI Taxonomy" id="387090"/>
    <lineage>
        <taxon>Bacteria</taxon>
        <taxon>Pseudomonadati</taxon>
        <taxon>Bacteroidota</taxon>
        <taxon>Bacteroidia</taxon>
        <taxon>Bacteroidales</taxon>
        <taxon>Bacteroidaceae</taxon>
        <taxon>Phocaeicola</taxon>
    </lineage>
</organism>
<feature type="region of interest" description="Disordered" evidence="1">
    <location>
        <begin position="37"/>
        <end position="66"/>
    </location>
</feature>
<protein>
    <submittedName>
        <fullName evidence="2">Uncharacterized protein</fullName>
    </submittedName>
</protein>
<dbReference type="AlphaFoldDB" id="A0A413SWH2"/>
<sequence length="83" mass="9435">MERNNTFVWGISCRGSVGVFCTKQQFHQDEIKVPLTENKSSTSTKQKFHQHETAVSPARNNSFTGTKQKFSLKKTGVLSREMI</sequence>
<comment type="caution">
    <text evidence="2">The sequence shown here is derived from an EMBL/GenBank/DDBJ whole genome shotgun (WGS) entry which is preliminary data.</text>
</comment>
<evidence type="ECO:0000313" key="2">
    <source>
        <dbReference type="EMBL" id="RHA73502.1"/>
    </source>
</evidence>
<reference evidence="2 3" key="1">
    <citation type="submission" date="2018-08" db="EMBL/GenBank/DDBJ databases">
        <title>A genome reference for cultivated species of the human gut microbiota.</title>
        <authorList>
            <person name="Zou Y."/>
            <person name="Xue W."/>
            <person name="Luo G."/>
        </authorList>
    </citation>
    <scope>NUCLEOTIDE SEQUENCE [LARGE SCALE GENOMIC DNA]</scope>
    <source>
        <strain evidence="2 3">AM42-38</strain>
    </source>
</reference>
<dbReference type="Proteomes" id="UP000283855">
    <property type="component" value="Unassembled WGS sequence"/>
</dbReference>
<dbReference type="EMBL" id="QSFT01000035">
    <property type="protein sequence ID" value="RHA73502.1"/>
    <property type="molecule type" value="Genomic_DNA"/>
</dbReference>
<proteinExistence type="predicted"/>
<gene>
    <name evidence="2" type="ORF">DW921_12850</name>
</gene>
<accession>A0A413SWH2</accession>